<dbReference type="NCBIfam" id="TIGR02532">
    <property type="entry name" value="IV_pilin_GFxxxE"/>
    <property type="match status" value="1"/>
</dbReference>
<accession>A0A9X7YTR8</accession>
<evidence type="ECO:0000256" key="7">
    <source>
        <dbReference type="ARBA" id="ARBA00022989"/>
    </source>
</evidence>
<dbReference type="RefSeq" id="WP_041103853.1">
    <property type="nucleotide sequence ID" value="NZ_CP067013.1"/>
</dbReference>
<protein>
    <recommendedName>
        <fullName evidence="2">Type II secretion system protein H</fullName>
    </recommendedName>
    <alternativeName>
        <fullName evidence="10">General secretion pathway protein H</fullName>
    </alternativeName>
</protein>
<dbReference type="Pfam" id="PF12019">
    <property type="entry name" value="GspH"/>
    <property type="match status" value="1"/>
</dbReference>
<dbReference type="GO" id="GO:0015628">
    <property type="term" value="P:protein secretion by the type II secretion system"/>
    <property type="evidence" value="ECO:0007669"/>
    <property type="project" value="InterPro"/>
</dbReference>
<evidence type="ECO:0000256" key="6">
    <source>
        <dbReference type="ARBA" id="ARBA00022692"/>
    </source>
</evidence>
<evidence type="ECO:0000256" key="3">
    <source>
        <dbReference type="ARBA" id="ARBA00022475"/>
    </source>
</evidence>
<evidence type="ECO:0000256" key="10">
    <source>
        <dbReference type="ARBA" id="ARBA00030775"/>
    </source>
</evidence>
<dbReference type="InterPro" id="IPR022346">
    <property type="entry name" value="T2SS_GspH"/>
</dbReference>
<dbReference type="InterPro" id="IPR012902">
    <property type="entry name" value="N_methyl_site"/>
</dbReference>
<dbReference type="GO" id="GO:0005886">
    <property type="term" value="C:plasma membrane"/>
    <property type="evidence" value="ECO:0007669"/>
    <property type="project" value="UniProtKB-SubCell"/>
</dbReference>
<evidence type="ECO:0000256" key="8">
    <source>
        <dbReference type="ARBA" id="ARBA00023136"/>
    </source>
</evidence>
<dbReference type="Proteomes" id="UP000595933">
    <property type="component" value="Chromosome"/>
</dbReference>
<evidence type="ECO:0000313" key="13">
    <source>
        <dbReference type="EMBL" id="QQN52402.1"/>
    </source>
</evidence>
<keyword evidence="6 11" id="KW-0812">Transmembrane</keyword>
<keyword evidence="7 11" id="KW-1133">Transmembrane helix</keyword>
<evidence type="ECO:0000259" key="12">
    <source>
        <dbReference type="Pfam" id="PF12019"/>
    </source>
</evidence>
<dbReference type="InterPro" id="IPR045584">
    <property type="entry name" value="Pilin-like"/>
</dbReference>
<name>A0A9X7YTR8_9GAMM</name>
<keyword evidence="5" id="KW-0997">Cell inner membrane</keyword>
<dbReference type="EMBL" id="CP067013">
    <property type="protein sequence ID" value="QQN52402.1"/>
    <property type="molecule type" value="Genomic_DNA"/>
</dbReference>
<evidence type="ECO:0000256" key="4">
    <source>
        <dbReference type="ARBA" id="ARBA00022481"/>
    </source>
</evidence>
<evidence type="ECO:0000256" key="1">
    <source>
        <dbReference type="ARBA" id="ARBA00004377"/>
    </source>
</evidence>
<evidence type="ECO:0000256" key="11">
    <source>
        <dbReference type="SAM" id="Phobius"/>
    </source>
</evidence>
<proteinExistence type="inferred from homology"/>
<feature type="domain" description="General secretion pathway GspH" evidence="12">
    <location>
        <begin position="46"/>
        <end position="148"/>
    </location>
</feature>
<gene>
    <name evidence="13" type="ORF">I6H70_08290</name>
</gene>
<evidence type="ECO:0000256" key="5">
    <source>
        <dbReference type="ARBA" id="ARBA00022519"/>
    </source>
</evidence>
<dbReference type="PROSITE" id="PS00409">
    <property type="entry name" value="PROKAR_NTER_METHYL"/>
    <property type="match status" value="1"/>
</dbReference>
<dbReference type="AlphaFoldDB" id="A0A9X7YTR8"/>
<keyword evidence="4" id="KW-0488">Methylation</keyword>
<evidence type="ECO:0000256" key="2">
    <source>
        <dbReference type="ARBA" id="ARBA00021549"/>
    </source>
</evidence>
<dbReference type="Gene3D" id="3.55.40.10">
    <property type="entry name" value="minor pseudopilin epsh domain"/>
    <property type="match status" value="1"/>
</dbReference>
<evidence type="ECO:0000313" key="14">
    <source>
        <dbReference type="Proteomes" id="UP000595933"/>
    </source>
</evidence>
<dbReference type="SUPFAM" id="SSF54523">
    <property type="entry name" value="Pili subunits"/>
    <property type="match status" value="1"/>
</dbReference>
<comment type="similarity">
    <text evidence="9">Belongs to the GSP H family.</text>
</comment>
<sequence length="167" mass="18049">MPNRNQGFSLIELMVTLSLLAIFVSIAIPALGGLADRNRQQALRQALWTAIQTARAAAVLNRETIEICGSDDGTTCNADWTSGWLIRSVSAGRTLSIMQPPEAAGLRWKGLGGSIRFRSTGAAPLSNGTFFQCYESETAWQLKLSRQGRLRLTSASENDQDASLCSS</sequence>
<feature type="transmembrane region" description="Helical" evidence="11">
    <location>
        <begin position="13"/>
        <end position="35"/>
    </location>
</feature>
<dbReference type="Pfam" id="PF07963">
    <property type="entry name" value="N_methyl"/>
    <property type="match status" value="1"/>
</dbReference>
<keyword evidence="8 11" id="KW-0472">Membrane</keyword>
<dbReference type="GO" id="GO:0015627">
    <property type="term" value="C:type II protein secretion system complex"/>
    <property type="evidence" value="ECO:0007669"/>
    <property type="project" value="InterPro"/>
</dbReference>
<evidence type="ECO:0000256" key="9">
    <source>
        <dbReference type="ARBA" id="ARBA00025772"/>
    </source>
</evidence>
<comment type="subcellular location">
    <subcellularLocation>
        <location evidence="1">Cell inner membrane</location>
        <topology evidence="1">Single-pass membrane protein</topology>
    </subcellularLocation>
</comment>
<reference evidence="13 14" key="1">
    <citation type="submission" date="2020-12" db="EMBL/GenBank/DDBJ databases">
        <title>FDA dAtabase for Regulatory Grade micrObial Sequences (FDA-ARGOS): Supporting development and validation of Infectious Disease Dx tests.</title>
        <authorList>
            <person name="Sproer C."/>
            <person name="Gronow S."/>
            <person name="Severitt S."/>
            <person name="Schroder I."/>
            <person name="Tallon L."/>
            <person name="Sadzewicz L."/>
            <person name="Zhao X."/>
            <person name="Boylan J."/>
            <person name="Ott S."/>
            <person name="Bowen H."/>
            <person name="Vavikolanu K."/>
            <person name="Mehta A."/>
            <person name="Aluvathingal J."/>
            <person name="Nadendla S."/>
            <person name="Lowell S."/>
            <person name="Myers T."/>
            <person name="Yan Y."/>
            <person name="Sichtig H."/>
        </authorList>
    </citation>
    <scope>NUCLEOTIDE SEQUENCE [LARGE SCALE GENOMIC DNA]</scope>
    <source>
        <strain evidence="13 14">FDAARGOS_1013</strain>
    </source>
</reference>
<keyword evidence="3" id="KW-1003">Cell membrane</keyword>
<organism evidence="13 14">
    <name type="scientific">Stutzerimonas balearica</name>
    <dbReference type="NCBI Taxonomy" id="74829"/>
    <lineage>
        <taxon>Bacteria</taxon>
        <taxon>Pseudomonadati</taxon>
        <taxon>Pseudomonadota</taxon>
        <taxon>Gammaproteobacteria</taxon>
        <taxon>Pseudomonadales</taxon>
        <taxon>Pseudomonadaceae</taxon>
        <taxon>Stutzerimonas</taxon>
    </lineage>
</organism>